<dbReference type="PRINTS" id="PR00926">
    <property type="entry name" value="MITOCARRIER"/>
</dbReference>
<dbReference type="GO" id="GO:0016020">
    <property type="term" value="C:membrane"/>
    <property type="evidence" value="ECO:0007669"/>
    <property type="project" value="UniProtKB-SubCell"/>
</dbReference>
<organism evidence="9">
    <name type="scientific">Physcomitrium patens</name>
    <name type="common">Spreading-leaved earth moss</name>
    <name type="synonym">Physcomitrella patens</name>
    <dbReference type="NCBI Taxonomy" id="3218"/>
    <lineage>
        <taxon>Eukaryota</taxon>
        <taxon>Viridiplantae</taxon>
        <taxon>Streptophyta</taxon>
        <taxon>Embryophyta</taxon>
        <taxon>Bryophyta</taxon>
        <taxon>Bryophytina</taxon>
        <taxon>Bryopsida</taxon>
        <taxon>Funariidae</taxon>
        <taxon>Funariales</taxon>
        <taxon>Funariaceae</taxon>
        <taxon>Physcomitrium</taxon>
    </lineage>
</organism>
<dbReference type="InterPro" id="IPR023395">
    <property type="entry name" value="MCP_dom_sf"/>
</dbReference>
<evidence type="ECO:0000256" key="7">
    <source>
        <dbReference type="RuleBase" id="RU000488"/>
    </source>
</evidence>
<reference evidence="10" key="3">
    <citation type="submission" date="2020-12" db="UniProtKB">
        <authorList>
            <consortium name="EnsemblPlants"/>
        </authorList>
    </citation>
    <scope>IDENTIFICATION</scope>
</reference>
<dbReference type="Gramene" id="Pp3c10_6880V3.4">
    <property type="protein sequence ID" value="Pp3c10_6880V3.4"/>
    <property type="gene ID" value="Pp3c10_6880"/>
</dbReference>
<evidence type="ECO:0000313" key="10">
    <source>
        <dbReference type="EnsemblPlants" id="Pp3c10_6880V3.1"/>
    </source>
</evidence>
<evidence type="ECO:0000313" key="11">
    <source>
        <dbReference type="Proteomes" id="UP000006727"/>
    </source>
</evidence>
<feature type="transmembrane region" description="Helical" evidence="8">
    <location>
        <begin position="245"/>
        <end position="267"/>
    </location>
</feature>
<keyword evidence="5 6" id="KW-0472">Membrane</keyword>
<dbReference type="InterPro" id="IPR018108">
    <property type="entry name" value="MCP_transmembrane"/>
</dbReference>
<dbReference type="RefSeq" id="XP_024387195.1">
    <property type="nucleotide sequence ID" value="XM_024531427.2"/>
</dbReference>
<dbReference type="OrthoDB" id="270584at2759"/>
<dbReference type="Gramene" id="Pp3c10_6880V3.2">
    <property type="protein sequence ID" value="Pp3c10_6880V3.2"/>
    <property type="gene ID" value="Pp3c10_6880"/>
</dbReference>
<dbReference type="GO" id="GO:0055085">
    <property type="term" value="P:transmembrane transport"/>
    <property type="evidence" value="ECO:0007669"/>
    <property type="project" value="InterPro"/>
</dbReference>
<dbReference type="EnsemblPlants" id="Pp3c10_6880V3.4">
    <property type="protein sequence ID" value="Pp3c10_6880V3.4"/>
    <property type="gene ID" value="Pp3c10_6880"/>
</dbReference>
<dbReference type="EnsemblPlants" id="Pp3c10_6880V3.5">
    <property type="protein sequence ID" value="Pp3c10_6880V3.5"/>
    <property type="gene ID" value="Pp3c10_6880"/>
</dbReference>
<feature type="transmembrane region" description="Helical" evidence="8">
    <location>
        <begin position="274"/>
        <end position="292"/>
    </location>
</feature>
<evidence type="ECO:0000256" key="8">
    <source>
        <dbReference type="SAM" id="Phobius"/>
    </source>
</evidence>
<evidence type="ECO:0000256" key="6">
    <source>
        <dbReference type="PROSITE-ProRule" id="PRU00282"/>
    </source>
</evidence>
<evidence type="ECO:0000256" key="1">
    <source>
        <dbReference type="ARBA" id="ARBA00004141"/>
    </source>
</evidence>
<proteinExistence type="inferred from homology"/>
<dbReference type="Pfam" id="PF00153">
    <property type="entry name" value="Mito_carr"/>
    <property type="match status" value="3"/>
</dbReference>
<keyword evidence="11" id="KW-1185">Reference proteome</keyword>
<keyword evidence="4" id="KW-0677">Repeat</keyword>
<dbReference type="STRING" id="3218.A9TQZ0"/>
<keyword evidence="2 7" id="KW-0813">Transport</keyword>
<dbReference type="RefSeq" id="XP_073392713.1">
    <property type="nucleotide sequence ID" value="XM_073536612.1"/>
</dbReference>
<dbReference type="SUPFAM" id="SSF103506">
    <property type="entry name" value="Mitochondrial carrier"/>
    <property type="match status" value="1"/>
</dbReference>
<dbReference type="HOGENOM" id="CLU_607491_0_0_1"/>
<dbReference type="EnsemblPlants" id="Pp3c10_6880V3.6">
    <property type="protein sequence ID" value="Pp3c10_6880V3.6"/>
    <property type="gene ID" value="Pp3c10_6880"/>
</dbReference>
<evidence type="ECO:0000256" key="5">
    <source>
        <dbReference type="ARBA" id="ARBA00023136"/>
    </source>
</evidence>
<dbReference type="RefSeq" id="XP_073392714.1">
    <property type="nucleotide sequence ID" value="XM_073536613.1"/>
</dbReference>
<evidence type="ECO:0000256" key="3">
    <source>
        <dbReference type="ARBA" id="ARBA00022692"/>
    </source>
</evidence>
<dbReference type="KEGG" id="ppp:112287866"/>
<evidence type="ECO:0000313" key="9">
    <source>
        <dbReference type="EMBL" id="PNR46406.1"/>
    </source>
</evidence>
<feature type="repeat" description="Solcar" evidence="6">
    <location>
        <begin position="338"/>
        <end position="433"/>
    </location>
</feature>
<feature type="repeat" description="Solcar" evidence="6">
    <location>
        <begin position="144"/>
        <end position="228"/>
    </location>
</feature>
<dbReference type="AlphaFoldDB" id="A9TQZ0"/>
<keyword evidence="3 6" id="KW-0812">Transmembrane</keyword>
<dbReference type="EMBL" id="ABEU02000010">
    <property type="protein sequence ID" value="PNR46406.1"/>
    <property type="molecule type" value="Genomic_DNA"/>
</dbReference>
<reference evidence="9 11" key="2">
    <citation type="journal article" date="2018" name="Plant J.">
        <title>The Physcomitrella patens chromosome-scale assembly reveals moss genome structure and evolution.</title>
        <authorList>
            <person name="Lang D."/>
            <person name="Ullrich K.K."/>
            <person name="Murat F."/>
            <person name="Fuchs J."/>
            <person name="Jenkins J."/>
            <person name="Haas F.B."/>
            <person name="Piednoel M."/>
            <person name="Gundlach H."/>
            <person name="Van Bel M."/>
            <person name="Meyberg R."/>
            <person name="Vives C."/>
            <person name="Morata J."/>
            <person name="Symeonidi A."/>
            <person name="Hiss M."/>
            <person name="Muchero W."/>
            <person name="Kamisugi Y."/>
            <person name="Saleh O."/>
            <person name="Blanc G."/>
            <person name="Decker E.L."/>
            <person name="van Gessel N."/>
            <person name="Grimwood J."/>
            <person name="Hayes R.D."/>
            <person name="Graham S.W."/>
            <person name="Gunter L.E."/>
            <person name="McDaniel S.F."/>
            <person name="Hoernstein S.N.W."/>
            <person name="Larsson A."/>
            <person name="Li F.W."/>
            <person name="Perroud P.F."/>
            <person name="Phillips J."/>
            <person name="Ranjan P."/>
            <person name="Rokshar D.S."/>
            <person name="Rothfels C.J."/>
            <person name="Schneider L."/>
            <person name="Shu S."/>
            <person name="Stevenson D.W."/>
            <person name="Thummler F."/>
            <person name="Tillich M."/>
            <person name="Villarreal Aguilar J.C."/>
            <person name="Widiez T."/>
            <person name="Wong G.K."/>
            <person name="Wymore A."/>
            <person name="Zhang Y."/>
            <person name="Zimmer A.D."/>
            <person name="Quatrano R.S."/>
            <person name="Mayer K.F.X."/>
            <person name="Goodstein D."/>
            <person name="Casacuberta J.M."/>
            <person name="Vandepoele K."/>
            <person name="Reski R."/>
            <person name="Cuming A.C."/>
            <person name="Tuskan G.A."/>
            <person name="Maumus F."/>
            <person name="Salse J."/>
            <person name="Schmutz J."/>
            <person name="Rensing S.A."/>
        </authorList>
    </citation>
    <scope>NUCLEOTIDE SEQUENCE [LARGE SCALE GENOMIC DNA]</scope>
    <source>
        <strain evidence="10 11">cv. Gransden 2004</strain>
    </source>
</reference>
<dbReference type="eggNOG" id="KOG0752">
    <property type="taxonomic scope" value="Eukaryota"/>
</dbReference>
<sequence>MADTPTDSLRNHYLLTRWAPERGLVSADGFQWIDERLQEARVSLVRPNSMRLRSRNKASGTNDIFGSGTGSSVNKGGALGFASLTGGLADPQREIKETEDQVLDQADRVLEKAEDFGGKTEEYAKDHRVPVPQANLPFLGPVRSLVLKQLICGVVAGGVAGTLVTPLDIVKMRVLGGHGGRSVGQVIKKVAEEEGADILTKGSFSISIIRNSLDKGIQFATYEAVKRTEKKKDMKDPKVLPLPRGIPLATLAGAAAGFTSTILLYPFKAVNDRIVLNSGAYSGFFPAFAQVYKTEGFRELMRGITPALIKMVPTAAASFYTYETLKDKYLKEKGKKELDNWASLTIGAVASAVSTTLTYPLQIAQKEISFSALPKEAVHVGRNLQYTNVIQALNGIIENEGIGGLYRGLPIEYLEIVPMTAISFAVYELAKRAFIAVNEERRDEAKGSPDE</sequence>
<comment type="subcellular location">
    <subcellularLocation>
        <location evidence="1">Membrane</location>
        <topology evidence="1">Multi-pass membrane protein</topology>
    </subcellularLocation>
</comment>
<accession>A9TQZ0</accession>
<dbReference type="GeneID" id="112287866"/>
<evidence type="ECO:0000256" key="2">
    <source>
        <dbReference type="ARBA" id="ARBA00022448"/>
    </source>
</evidence>
<dbReference type="Gramene" id="Pp3c10_6880V3.6">
    <property type="protein sequence ID" value="Pp3c10_6880V3.6"/>
    <property type="gene ID" value="Pp3c10_6880"/>
</dbReference>
<dbReference type="RefSeq" id="XP_024387192.1">
    <property type="nucleotide sequence ID" value="XM_024531424.2"/>
</dbReference>
<gene>
    <name evidence="10" type="primary">LOC112287866</name>
    <name evidence="9" type="ORF">PHYPA_013525</name>
</gene>
<dbReference type="Gene3D" id="1.50.40.10">
    <property type="entry name" value="Mitochondrial carrier domain"/>
    <property type="match status" value="1"/>
</dbReference>
<dbReference type="EnsemblPlants" id="Pp3c10_6880V3.1">
    <property type="protein sequence ID" value="Pp3c10_6880V3.1"/>
    <property type="gene ID" value="Pp3c10_6880"/>
</dbReference>
<feature type="repeat" description="Solcar" evidence="6">
    <location>
        <begin position="244"/>
        <end position="328"/>
    </location>
</feature>
<reference evidence="9 11" key="1">
    <citation type="journal article" date="2008" name="Science">
        <title>The Physcomitrella genome reveals evolutionary insights into the conquest of land by plants.</title>
        <authorList>
            <person name="Rensing S."/>
            <person name="Lang D."/>
            <person name="Zimmer A."/>
            <person name="Terry A."/>
            <person name="Salamov A."/>
            <person name="Shapiro H."/>
            <person name="Nishiyama T."/>
            <person name="Perroud P.-F."/>
            <person name="Lindquist E."/>
            <person name="Kamisugi Y."/>
            <person name="Tanahashi T."/>
            <person name="Sakakibara K."/>
            <person name="Fujita T."/>
            <person name="Oishi K."/>
            <person name="Shin-I T."/>
            <person name="Kuroki Y."/>
            <person name="Toyoda A."/>
            <person name="Suzuki Y."/>
            <person name="Hashimoto A."/>
            <person name="Yamaguchi K."/>
            <person name="Sugano A."/>
            <person name="Kohara Y."/>
            <person name="Fujiyama A."/>
            <person name="Anterola A."/>
            <person name="Aoki S."/>
            <person name="Ashton N."/>
            <person name="Barbazuk W.B."/>
            <person name="Barker E."/>
            <person name="Bennetzen J."/>
            <person name="Bezanilla M."/>
            <person name="Blankenship R."/>
            <person name="Cho S.H."/>
            <person name="Dutcher S."/>
            <person name="Estelle M."/>
            <person name="Fawcett J.A."/>
            <person name="Gundlach H."/>
            <person name="Hanada K."/>
            <person name="Heyl A."/>
            <person name="Hicks K.A."/>
            <person name="Hugh J."/>
            <person name="Lohr M."/>
            <person name="Mayer K."/>
            <person name="Melkozernov A."/>
            <person name="Murata T."/>
            <person name="Nelson D."/>
            <person name="Pils B."/>
            <person name="Prigge M."/>
            <person name="Reiss B."/>
            <person name="Renner T."/>
            <person name="Rombauts S."/>
            <person name="Rushton P."/>
            <person name="Sanderfoot A."/>
            <person name="Schween G."/>
            <person name="Shiu S.-H."/>
            <person name="Stueber K."/>
            <person name="Theodoulou F.L."/>
            <person name="Tu H."/>
            <person name="Van de Peer Y."/>
            <person name="Verrier P.J."/>
            <person name="Waters E."/>
            <person name="Wood A."/>
            <person name="Yang L."/>
            <person name="Cove D."/>
            <person name="Cuming A."/>
            <person name="Hasebe M."/>
            <person name="Lucas S."/>
            <person name="Mishler D.B."/>
            <person name="Reski R."/>
            <person name="Grigoriev I."/>
            <person name="Quatrano R.S."/>
            <person name="Boore J.L."/>
        </authorList>
    </citation>
    <scope>NUCLEOTIDE SEQUENCE [LARGE SCALE GENOMIC DNA]</scope>
    <source>
        <strain evidence="10 11">cv. Gransden 2004</strain>
    </source>
</reference>
<dbReference type="EnsemblPlants" id="Pp3c10_6880V3.3">
    <property type="protein sequence ID" value="Pp3c10_6880V3.3"/>
    <property type="gene ID" value="Pp3c10_6880"/>
</dbReference>
<dbReference type="Gramene" id="Pp3c10_6880V3.3">
    <property type="protein sequence ID" value="Pp3c10_6880V3.3"/>
    <property type="gene ID" value="Pp3c10_6880"/>
</dbReference>
<dbReference type="Gramene" id="Pp3c10_6880V3.5">
    <property type="protein sequence ID" value="Pp3c10_6880V3.5"/>
    <property type="gene ID" value="Pp3c10_6880"/>
</dbReference>
<dbReference type="RefSeq" id="XP_024387194.1">
    <property type="nucleotide sequence ID" value="XM_024531426.2"/>
</dbReference>
<dbReference type="PANTHER" id="PTHR24089">
    <property type="entry name" value="SOLUTE CARRIER FAMILY 25"/>
    <property type="match status" value="1"/>
</dbReference>
<dbReference type="InterPro" id="IPR002067">
    <property type="entry name" value="MCP"/>
</dbReference>
<name>A9TQZ0_PHYPA</name>
<evidence type="ECO:0000256" key="4">
    <source>
        <dbReference type="ARBA" id="ARBA00022737"/>
    </source>
</evidence>
<dbReference type="PaxDb" id="3218-PP1S293_16V6.1"/>
<dbReference type="EnsemblPlants" id="Pp3c10_6880V3.2">
    <property type="protein sequence ID" value="Pp3c10_6880V3.2"/>
    <property type="gene ID" value="Pp3c10_6880"/>
</dbReference>
<dbReference type="Proteomes" id="UP000006727">
    <property type="component" value="Chromosome 10"/>
</dbReference>
<keyword evidence="8" id="KW-1133">Transmembrane helix</keyword>
<dbReference type="PROSITE" id="PS50920">
    <property type="entry name" value="SOLCAR"/>
    <property type="match status" value="3"/>
</dbReference>
<dbReference type="RefSeq" id="XP_024387191.1">
    <property type="nucleotide sequence ID" value="XM_024531423.2"/>
</dbReference>
<protein>
    <submittedName>
        <fullName evidence="9 10">Uncharacterized protein</fullName>
    </submittedName>
</protein>
<dbReference type="Gramene" id="Pp3c10_6880V3.1">
    <property type="protein sequence ID" value="Pp3c10_6880V3.1"/>
    <property type="gene ID" value="Pp3c10_6880"/>
</dbReference>
<dbReference type="OMA" id="MVYEFAK"/>
<comment type="similarity">
    <text evidence="7">Belongs to the mitochondrial carrier (TC 2.A.29) family.</text>
</comment>